<reference evidence="4 5" key="1">
    <citation type="journal article" date="2017" name="Gigascience">
        <title>Draft genome of the honey bee ectoparasitic mite, Tropilaelaps mercedesae, is shaped by the parasitic life history.</title>
        <authorList>
            <person name="Dong X."/>
            <person name="Armstrong S.D."/>
            <person name="Xia D."/>
            <person name="Makepeace B.L."/>
            <person name="Darby A.C."/>
            <person name="Kadowaki T."/>
        </authorList>
    </citation>
    <scope>NUCLEOTIDE SEQUENCE [LARGE SCALE GENOMIC DNA]</scope>
    <source>
        <strain evidence="4">Wuxi-XJTLU</strain>
    </source>
</reference>
<feature type="region of interest" description="Disordered" evidence="3">
    <location>
        <begin position="253"/>
        <end position="288"/>
    </location>
</feature>
<dbReference type="OrthoDB" id="10037294at2759"/>
<feature type="non-terminal residue" evidence="4">
    <location>
        <position position="288"/>
    </location>
</feature>
<comment type="caution">
    <text evidence="2">Lacks conserved residue(s) required for the propagation of feature annotation.</text>
</comment>
<sequence>MRCAEHQFRCVNSSECIAIYDVCNGIAQCADGSDEADTLDCHTRDGKQAVKQVELTDSQLYEIVRPLQEKLQEKEETVYRRPGVYEETRQREYAPYRGEIYRANQGADYDVYPGRRFPGIFSQQQDFQPSRFEDAQIGGGGNYAPGTGGSELYQSASTMQRGYENAPDFPTNYYPYARDRVLGYGGGLNGIPSDQGGRGLGNLDSKTALFGSPQYSPGGGGLPQQESEKQLQMAKAVNTNIVRDPLVSLQQAKTNQRAEIGPLALAANSGSSEAKPRRRPGKFMDEAP</sequence>
<evidence type="ECO:0000313" key="4">
    <source>
        <dbReference type="EMBL" id="OQR67262.1"/>
    </source>
</evidence>
<dbReference type="SMART" id="SM00192">
    <property type="entry name" value="LDLa"/>
    <property type="match status" value="1"/>
</dbReference>
<dbReference type="InterPro" id="IPR002172">
    <property type="entry name" value="LDrepeatLR_classA_rpt"/>
</dbReference>
<proteinExistence type="predicted"/>
<dbReference type="Proteomes" id="UP000192247">
    <property type="component" value="Unassembled WGS sequence"/>
</dbReference>
<evidence type="ECO:0000313" key="5">
    <source>
        <dbReference type="Proteomes" id="UP000192247"/>
    </source>
</evidence>
<evidence type="ECO:0008006" key="6">
    <source>
        <dbReference type="Google" id="ProtNLM"/>
    </source>
</evidence>
<dbReference type="Gene3D" id="4.10.400.10">
    <property type="entry name" value="Low-density Lipoprotein Receptor"/>
    <property type="match status" value="1"/>
</dbReference>
<feature type="region of interest" description="Disordered" evidence="3">
    <location>
        <begin position="195"/>
        <end position="233"/>
    </location>
</feature>
<dbReference type="AlphaFoldDB" id="A0A1V9X1Z5"/>
<dbReference type="InterPro" id="IPR023415">
    <property type="entry name" value="LDLR_class-A_CS"/>
</dbReference>
<protein>
    <recommendedName>
        <fullName evidence="6">Low-density lipoprotein receptor-related protein 2-like</fullName>
    </recommendedName>
</protein>
<name>A0A1V9X1Z5_9ACAR</name>
<dbReference type="Pfam" id="PF00057">
    <property type="entry name" value="Ldl_recept_a"/>
    <property type="match status" value="1"/>
</dbReference>
<accession>A0A1V9X1Z5</accession>
<dbReference type="InterPro" id="IPR036055">
    <property type="entry name" value="LDL_receptor-like_sf"/>
</dbReference>
<gene>
    <name evidence="4" type="ORF">BIW11_04808</name>
</gene>
<evidence type="ECO:0000256" key="3">
    <source>
        <dbReference type="SAM" id="MobiDB-lite"/>
    </source>
</evidence>
<dbReference type="InParanoid" id="A0A1V9X1Z5"/>
<comment type="caution">
    <text evidence="4">The sequence shown here is derived from an EMBL/GenBank/DDBJ whole genome shotgun (WGS) entry which is preliminary data.</text>
</comment>
<evidence type="ECO:0000256" key="1">
    <source>
        <dbReference type="ARBA" id="ARBA00023157"/>
    </source>
</evidence>
<keyword evidence="1" id="KW-1015">Disulfide bond</keyword>
<keyword evidence="5" id="KW-1185">Reference proteome</keyword>
<dbReference type="PROSITE" id="PS01209">
    <property type="entry name" value="LDLRA_1"/>
    <property type="match status" value="1"/>
</dbReference>
<dbReference type="EMBL" id="MNPL01029414">
    <property type="protein sequence ID" value="OQR67262.1"/>
    <property type="molecule type" value="Genomic_DNA"/>
</dbReference>
<dbReference type="PROSITE" id="PS50068">
    <property type="entry name" value="LDLRA_2"/>
    <property type="match status" value="1"/>
</dbReference>
<evidence type="ECO:0000256" key="2">
    <source>
        <dbReference type="PROSITE-ProRule" id="PRU00124"/>
    </source>
</evidence>
<dbReference type="CDD" id="cd00112">
    <property type="entry name" value="LDLa"/>
    <property type="match status" value="1"/>
</dbReference>
<organism evidence="4 5">
    <name type="scientific">Tropilaelaps mercedesae</name>
    <dbReference type="NCBI Taxonomy" id="418985"/>
    <lineage>
        <taxon>Eukaryota</taxon>
        <taxon>Metazoa</taxon>
        <taxon>Ecdysozoa</taxon>
        <taxon>Arthropoda</taxon>
        <taxon>Chelicerata</taxon>
        <taxon>Arachnida</taxon>
        <taxon>Acari</taxon>
        <taxon>Parasitiformes</taxon>
        <taxon>Mesostigmata</taxon>
        <taxon>Gamasina</taxon>
        <taxon>Dermanyssoidea</taxon>
        <taxon>Laelapidae</taxon>
        <taxon>Tropilaelaps</taxon>
    </lineage>
</organism>
<dbReference type="SUPFAM" id="SSF57424">
    <property type="entry name" value="LDL receptor-like module"/>
    <property type="match status" value="1"/>
</dbReference>